<feature type="domain" description="OmpA-like" evidence="2">
    <location>
        <begin position="336"/>
        <end position="453"/>
    </location>
</feature>
<dbReference type="InterPro" id="IPR006665">
    <property type="entry name" value="OmpA-like"/>
</dbReference>
<keyword evidence="1" id="KW-0472">Membrane</keyword>
<evidence type="ECO:0000313" key="3">
    <source>
        <dbReference type="EMBL" id="QDH13714.1"/>
    </source>
</evidence>
<dbReference type="InterPro" id="IPR011250">
    <property type="entry name" value="OMP/PagP_B-barrel"/>
</dbReference>
<dbReference type="Proteomes" id="UP000318709">
    <property type="component" value="Chromosome"/>
</dbReference>
<reference evidence="3 4" key="1">
    <citation type="submission" date="2019-03" db="EMBL/GenBank/DDBJ databases">
        <title>The complete genome sequence of Swingsia_sp. F3b2 LMG30590(T).</title>
        <authorList>
            <person name="Chua K.-O."/>
            <person name="Chan K.-G."/>
            <person name="See-Too W.-S."/>
        </authorList>
    </citation>
    <scope>NUCLEOTIDE SEQUENCE [LARGE SCALE GENOMIC DNA]</scope>
    <source>
        <strain evidence="3 4">F3b2</strain>
    </source>
</reference>
<dbReference type="SUPFAM" id="SSF103088">
    <property type="entry name" value="OmpA-like"/>
    <property type="match status" value="1"/>
</dbReference>
<dbReference type="PANTHER" id="PTHR30329">
    <property type="entry name" value="STATOR ELEMENT OF FLAGELLAR MOTOR COMPLEX"/>
    <property type="match status" value="1"/>
</dbReference>
<dbReference type="CDD" id="cd07185">
    <property type="entry name" value="OmpA_C-like"/>
    <property type="match status" value="1"/>
</dbReference>
<dbReference type="PANTHER" id="PTHR30329:SF21">
    <property type="entry name" value="LIPOPROTEIN YIAD-RELATED"/>
    <property type="match status" value="1"/>
</dbReference>
<gene>
    <name evidence="3" type="ORF">E3E12_05385</name>
</gene>
<evidence type="ECO:0000259" key="2">
    <source>
        <dbReference type="PROSITE" id="PS51123"/>
    </source>
</evidence>
<dbReference type="InterPro" id="IPR036737">
    <property type="entry name" value="OmpA-like_sf"/>
</dbReference>
<accession>A0A4Y6U943</accession>
<protein>
    <submittedName>
        <fullName evidence="3">OmpA family protein</fullName>
    </submittedName>
</protein>
<dbReference type="Gene3D" id="2.40.160.20">
    <property type="match status" value="1"/>
</dbReference>
<dbReference type="EMBL" id="CP038231">
    <property type="protein sequence ID" value="QDH13714.1"/>
    <property type="molecule type" value="Genomic_DNA"/>
</dbReference>
<dbReference type="SUPFAM" id="SSF56925">
    <property type="entry name" value="OMPA-like"/>
    <property type="match status" value="1"/>
</dbReference>
<proteinExistence type="predicted"/>
<dbReference type="PROSITE" id="PS51123">
    <property type="entry name" value="OMPA_2"/>
    <property type="match status" value="1"/>
</dbReference>
<sequence length="453" mass="49078">MKHRITIMAMKARGRALFMRGGIVSGALACLSGLGVASVAQAQPVRGLYINGDIGATFTQGQMMQPQGTPMGSDSPYGAGGKPDCSGLSHKQCHKLNHNAEYWSHHSWANERLQQNRYTSGRQEFDPGIMGSGSVGYGFDNGFRVEVEGGYRENRLGHFHDPGLGAQTSGHERTYDVMANAFFDMDVGLNWLYPYFGAGVGYIWQNEHAGISANQHGSVRNLATGQMMKLGHYNERLGGTAGEFAYQGMFGLAFPLPWVVGLSATTEYRFLSSWGSNRHSWRASGVATDGNKNIYASGHGRMGSKTYFNHSLMLGLRYEFDPAPPPPPPAARTVAAPARAPVRTYLVFFDWNSAALTGRARAIVDSAARSSTAVQFTRVLVNGYTDTSGGTQAHAYNYKLGLKRADAVKAELIRDGVAAGLISVKSYGDTHPLVATGPNVREAQNRRVVIEIK</sequence>
<dbReference type="OrthoDB" id="189250at2"/>
<dbReference type="KEGG" id="swf:E3E12_05385"/>
<dbReference type="InterPro" id="IPR050330">
    <property type="entry name" value="Bact_OuterMem_StrucFunc"/>
</dbReference>
<keyword evidence="4" id="KW-1185">Reference proteome</keyword>
<dbReference type="RefSeq" id="WP_141443421.1">
    <property type="nucleotide sequence ID" value="NZ_CP038231.1"/>
</dbReference>
<evidence type="ECO:0000256" key="1">
    <source>
        <dbReference type="PROSITE-ProRule" id="PRU00473"/>
    </source>
</evidence>
<name>A0A4Y6U943_9PROT</name>
<dbReference type="Gene3D" id="3.30.1330.60">
    <property type="entry name" value="OmpA-like domain"/>
    <property type="match status" value="1"/>
</dbReference>
<organism evidence="3 4">
    <name type="scientific">Formicincola oecophyllae</name>
    <dbReference type="NCBI Taxonomy" id="2558361"/>
    <lineage>
        <taxon>Bacteria</taxon>
        <taxon>Pseudomonadati</taxon>
        <taxon>Pseudomonadota</taxon>
        <taxon>Alphaproteobacteria</taxon>
        <taxon>Acetobacterales</taxon>
        <taxon>Acetobacteraceae</taxon>
        <taxon>Formicincola</taxon>
    </lineage>
</organism>
<dbReference type="GO" id="GO:0016020">
    <property type="term" value="C:membrane"/>
    <property type="evidence" value="ECO:0007669"/>
    <property type="project" value="UniProtKB-UniRule"/>
</dbReference>
<evidence type="ECO:0000313" key="4">
    <source>
        <dbReference type="Proteomes" id="UP000318709"/>
    </source>
</evidence>
<dbReference type="AlphaFoldDB" id="A0A4Y6U943"/>
<dbReference type="Pfam" id="PF00691">
    <property type="entry name" value="OmpA"/>
    <property type="match status" value="1"/>
</dbReference>